<organism evidence="1 2">
    <name type="scientific">Datura stramonium</name>
    <name type="common">Jimsonweed</name>
    <name type="synonym">Common thornapple</name>
    <dbReference type="NCBI Taxonomy" id="4076"/>
    <lineage>
        <taxon>Eukaryota</taxon>
        <taxon>Viridiplantae</taxon>
        <taxon>Streptophyta</taxon>
        <taxon>Embryophyta</taxon>
        <taxon>Tracheophyta</taxon>
        <taxon>Spermatophyta</taxon>
        <taxon>Magnoliopsida</taxon>
        <taxon>eudicotyledons</taxon>
        <taxon>Gunneridae</taxon>
        <taxon>Pentapetalae</taxon>
        <taxon>asterids</taxon>
        <taxon>lamiids</taxon>
        <taxon>Solanales</taxon>
        <taxon>Solanaceae</taxon>
        <taxon>Solanoideae</taxon>
        <taxon>Datureae</taxon>
        <taxon>Datura</taxon>
    </lineage>
</organism>
<evidence type="ECO:0000313" key="1">
    <source>
        <dbReference type="EMBL" id="MCE0480525.1"/>
    </source>
</evidence>
<comment type="caution">
    <text evidence="1">The sequence shown here is derived from an EMBL/GenBank/DDBJ whole genome shotgun (WGS) entry which is preliminary data.</text>
</comment>
<reference evidence="1 2" key="1">
    <citation type="journal article" date="2021" name="BMC Genomics">
        <title>Datura genome reveals duplications of psychoactive alkaloid biosynthetic genes and high mutation rate following tissue culture.</title>
        <authorList>
            <person name="Rajewski A."/>
            <person name="Carter-House D."/>
            <person name="Stajich J."/>
            <person name="Litt A."/>
        </authorList>
    </citation>
    <scope>NUCLEOTIDE SEQUENCE [LARGE SCALE GENOMIC DNA]</scope>
    <source>
        <strain evidence="1">AR-01</strain>
    </source>
</reference>
<keyword evidence="2" id="KW-1185">Reference proteome</keyword>
<feature type="non-terminal residue" evidence="1">
    <location>
        <position position="1"/>
    </location>
</feature>
<evidence type="ECO:0000313" key="2">
    <source>
        <dbReference type="Proteomes" id="UP000823775"/>
    </source>
</evidence>
<accession>A0ABS8VJI4</accession>
<protein>
    <submittedName>
        <fullName evidence="1">Uncharacterized protein</fullName>
    </submittedName>
</protein>
<dbReference type="Proteomes" id="UP000823775">
    <property type="component" value="Unassembled WGS sequence"/>
</dbReference>
<feature type="non-terminal residue" evidence="1">
    <location>
        <position position="84"/>
    </location>
</feature>
<dbReference type="EMBL" id="JACEIK010005018">
    <property type="protein sequence ID" value="MCE0480525.1"/>
    <property type="molecule type" value="Genomic_DNA"/>
</dbReference>
<name>A0ABS8VJI4_DATST</name>
<proteinExistence type="predicted"/>
<sequence>GSSIGVYDGLTISCRIPETPARPPLSMGTFEAEFKGDIQMLSQLVATQLGRQNPAPASFSSHGLGASKIIVFLRMNPPVFIGSK</sequence>
<gene>
    <name evidence="1" type="ORF">HAX54_037454</name>
</gene>